<dbReference type="Proteomes" id="UP000035762">
    <property type="component" value="Unassembled WGS sequence"/>
</dbReference>
<organism evidence="1 2">
    <name type="scientific">Afipia felis</name>
    <name type="common">Cat scratch disease bacillus</name>
    <dbReference type="NCBI Taxonomy" id="1035"/>
    <lineage>
        <taxon>Bacteria</taxon>
        <taxon>Pseudomonadati</taxon>
        <taxon>Pseudomonadota</taxon>
        <taxon>Alphaproteobacteria</taxon>
        <taxon>Hyphomicrobiales</taxon>
        <taxon>Nitrobacteraceae</taxon>
        <taxon>Afipia</taxon>
    </lineage>
</organism>
<comment type="caution">
    <text evidence="1">The sequence shown here is derived from an EMBL/GenBank/DDBJ whole genome shotgun (WGS) entry which is preliminary data.</text>
</comment>
<name>A0A090MNJ5_AFIFE</name>
<accession>A0A090MNJ5</accession>
<proteinExistence type="predicted"/>
<gene>
    <name evidence="1" type="ORF">BN961_02356</name>
</gene>
<evidence type="ECO:0000313" key="1">
    <source>
        <dbReference type="EMBL" id="CEG08936.1"/>
    </source>
</evidence>
<evidence type="ECO:0000313" key="2">
    <source>
        <dbReference type="Proteomes" id="UP000035762"/>
    </source>
</evidence>
<keyword evidence="2" id="KW-1185">Reference proteome</keyword>
<dbReference type="AlphaFoldDB" id="A0A090MNJ5"/>
<dbReference type="EMBL" id="CCAZ020000001">
    <property type="protein sequence ID" value="CEG08936.1"/>
    <property type="molecule type" value="Genomic_DNA"/>
</dbReference>
<sequence>MRGGLNVISSKIAPATFYKVRHQIRVVRVAAIMGGKSSPARADVKGSHALAMPPLPAAHHPKCFLRKSIARPHASSAAWRSWTEARCSLAKAWSAS</sequence>
<protein>
    <submittedName>
        <fullName evidence="1">Uncharacterized protein</fullName>
    </submittedName>
</protein>
<reference evidence="1 2" key="1">
    <citation type="journal article" date="2014" name="Genome Announc.">
        <title>Genome Sequence of Afipia felis Strain 76713, Isolated in Hospital Water Using an Amoeba Co-Culture Procedure.</title>
        <authorList>
            <person name="Benamar S."/>
            <person name="La Scola B."/>
            <person name="Croce O."/>
        </authorList>
    </citation>
    <scope>NUCLEOTIDE SEQUENCE [LARGE SCALE GENOMIC DNA]</scope>
    <source>
        <strain evidence="1 2">76713</strain>
    </source>
</reference>